<reference evidence="1 2" key="1">
    <citation type="submission" date="2022-03" db="EMBL/GenBank/DDBJ databases">
        <title>Survey of Intraspecific Variation of Edwardsiella anguillarum Isolates from Non-Anguillid Fish Host Originating from Varied Geographic Locations.</title>
        <authorList>
            <person name="Armwood A.R."/>
            <person name="Woodyard E."/>
            <person name="Waldbieser G.C."/>
            <person name="Camus A.C."/>
            <person name="Divya D."/>
            <person name="Tekedar H."/>
            <person name="Soto E."/>
            <person name="Stein C."/>
            <person name="Ucko M."/>
            <person name="Ware C."/>
            <person name="Griffin M.J."/>
        </authorList>
    </citation>
    <scope>NUCLEOTIDE SEQUENCE [LARGE SCALE GENOMIC DNA]</scope>
    <source>
        <strain evidence="1 2">R18-35-2</strain>
    </source>
</reference>
<dbReference type="RefSeq" id="WP_049703704.1">
    <property type="nucleotide sequence ID" value="NZ_CP094302.2"/>
</dbReference>
<sequence>MPNGLPVQRAVSVAVIMSMRAAAARNFGALLILGPSDVLLAPEIMRGYTDIESVAADFGINSEEYKAANLYFQQMPQPYQLYIGRMERTPVAATAGKLTGAVLSSAEQVLSNFTSVSDGALRISVDSTVKTVTGIDLSGATDLAAVATAVTAKLTGASVAWVAGSTQFMVTSATTGATSKIGIPSAPGTGTDIAALLGIDAGHNPTVVDGQAASTGSPLDSVNAALSYSADWYGLVIADPAMTEQNHLDVAALIGAASASRVYGISTKDPATLDATSTTDLASKLKAAGYARTFIQYSQVDYAVSSLFGRAFSVNFLGNNTTITLKFKQEPGITAETITSSQADTLKAKNCNVFVNYANDTAIIQEGVMCNGDFIDERHGLDWLQNYVQTNLWNLLYTSTTKIPQTDAGVTRLVSNIEASMDQAANNGLVAPGIWNGGDIGQLSAGNTLTKGYYVYAPAVATQAQSDREARKAPVIQVACKLAGAIHFADVQINVVR</sequence>
<gene>
    <name evidence="1" type="ORF">MQ095_04030</name>
</gene>
<dbReference type="InterPro" id="IPR021808">
    <property type="entry name" value="DUF3383"/>
</dbReference>
<proteinExistence type="predicted"/>
<dbReference type="Pfam" id="PF11863">
    <property type="entry name" value="DUF3383"/>
    <property type="match status" value="1"/>
</dbReference>
<evidence type="ECO:0000313" key="2">
    <source>
        <dbReference type="Proteomes" id="UP001238370"/>
    </source>
</evidence>
<evidence type="ECO:0000313" key="1">
    <source>
        <dbReference type="EMBL" id="WHP84642.1"/>
    </source>
</evidence>
<name>A0ABY8SIE0_9GAMM</name>
<protein>
    <submittedName>
        <fullName evidence="1">DUF3383 domain-containing protein</fullName>
    </submittedName>
</protein>
<organism evidence="1 2">
    <name type="scientific">Edwardsiella anguillarum</name>
    <dbReference type="NCBI Taxonomy" id="1821960"/>
    <lineage>
        <taxon>Bacteria</taxon>
        <taxon>Pseudomonadati</taxon>
        <taxon>Pseudomonadota</taxon>
        <taxon>Gammaproteobacteria</taxon>
        <taxon>Enterobacterales</taxon>
        <taxon>Hafniaceae</taxon>
        <taxon>Edwardsiella</taxon>
    </lineage>
</organism>
<dbReference type="EMBL" id="CP094302">
    <property type="protein sequence ID" value="WHP84642.1"/>
    <property type="molecule type" value="Genomic_DNA"/>
</dbReference>
<accession>A0ABY8SIE0</accession>
<keyword evidence="2" id="KW-1185">Reference proteome</keyword>
<dbReference type="Proteomes" id="UP001238370">
    <property type="component" value="Chromosome"/>
</dbReference>